<feature type="non-terminal residue" evidence="16">
    <location>
        <position position="1151"/>
    </location>
</feature>
<keyword evidence="4" id="KW-0597">Phosphoprotein</keyword>
<dbReference type="InterPro" id="IPR028269">
    <property type="entry name" value="AP4E1_C"/>
</dbReference>
<evidence type="ECO:0000256" key="12">
    <source>
        <dbReference type="ARBA" id="ARBA00077717"/>
    </source>
</evidence>
<dbReference type="GO" id="GO:0030124">
    <property type="term" value="C:AP-4 adaptor complex"/>
    <property type="evidence" value="ECO:0007669"/>
    <property type="project" value="InterPro"/>
</dbReference>
<sequence length="1151" mass="129242">MSDIVEKTLTALPGLFLQNQSVGGPAGVKTSFSSRLGGLVRGITALTSKHEEEKLIQQELSNLKATVSAPTTTLRMMKECMVRLIYCEMLGYDASFGYIHAIKLAQQGNLLEKRVGYLAVSLFLHENHELLLLLVNTVVKDLQSTNLVEVCMALTIVSQIFPREMIPAVLPLIEDKLQHSKEIIRRKAVLALYKFHLIAPNQVQHIHIKFRKALCDRDVGVMAASLHVYFRMIKENSSGYKDLTGSFVTILKQVVGGKLPVDFNYHSVPAPWIQIQLLRILGLLGKDDQRTSELMYDVLDESLRRAELNHNVTYAILFECVHTVYSIYPKSELLEKAAKCIGKFVLSPKINLKYLGLKALTYVIQQDPTLALQHQMTIIECLDHPDPIIKRETLELLYRITNAQNITVIVQKMLEYLHQSKEEYIIVNLVGKIAELAEKYPFILVLNTVDTYAPDNAWFIQTMNAVFSVGGDVMHPDIPNNFMRLLAEGFDDETEDRQLRLYAVQSYLTLLDVENVFYPQKFLQVMSWVLGEYYYLLNKDTPEEVLTKLYKLLMNDLVSSETKAWLIAAVTKLTSQAHSSNIVERLIQEFTISLDTCMRQHAFELKHLRENVELMKSLLPVDKSCEDMVVDASLSFLDGFVAEELSQGAAPYKPHHQRQEEKLSQEKVLNFEPYGLSFSSSGFTGRQSPAGISLGSDISGNSAETGLKETNSLKLEGIKKLWGKEGYLPKKEGKTGDETEAPPVPQESIIMENVDQAITKKGQCQVLTQSKEEKEKQLLASSLFVGLGSESTINLLGKADTVSHKFRRKPKVKETKSGKTTSAHSMTCSYFSSSSNAAYEDDYYLDALQDRGDKELNKFSLNSELLDSESLTELPSVEKISNCKLSSSPSLFTDNDVEGFHPSQSTAPSVAPETSLVSSLLEETSEHMHSELVEVCHNETISVSSYKIWKDDCLFIVWSVSNKSGLELKSANLEIAPAENFKITEQPGCCLPVIEAESIKTFQYSVQMEKPFTEGNLSGFINYQMMDTHSVQLEFSVNLSLLDFIRPLKISTENFGKLWLSFANDVKQNVKVSESQAALPSALKTLQQKLRLHVVEIIGNEGLLACQLLPSTPCLLHFRVHGDVLALWFRSSCSTLPDYLLYQCQKVMEGS</sequence>
<evidence type="ECO:0000256" key="13">
    <source>
        <dbReference type="ARBA" id="ARBA00078523"/>
    </source>
</evidence>
<dbReference type="AlphaFoldDB" id="D2HEH4"/>
<evidence type="ECO:0000256" key="9">
    <source>
        <dbReference type="ARBA" id="ARBA00063333"/>
    </source>
</evidence>
<dbReference type="InterPro" id="IPR016024">
    <property type="entry name" value="ARM-type_fold"/>
</dbReference>
<dbReference type="GO" id="GO:0016192">
    <property type="term" value="P:vesicle-mediated transport"/>
    <property type="evidence" value="ECO:0007669"/>
    <property type="project" value="InterPro"/>
</dbReference>
<reference evidence="16" key="1">
    <citation type="journal article" date="2010" name="Nature">
        <title>The sequence and de novo assembly of the giant panda genome.</title>
        <authorList>
            <person name="Li R."/>
            <person name="Fan W."/>
            <person name="Tian G."/>
            <person name="Zhu H."/>
            <person name="He L."/>
            <person name="Cai J."/>
            <person name="Huang Q."/>
            <person name="Cai Q."/>
            <person name="Li B."/>
            <person name="Bai Y."/>
            <person name="Zhang Z."/>
            <person name="Zhang Y."/>
            <person name="Wang W."/>
            <person name="Li J."/>
            <person name="Wei F."/>
            <person name="Li H."/>
            <person name="Jian M."/>
            <person name="Li J."/>
            <person name="Zhang Z."/>
            <person name="Nielsen R."/>
            <person name="Li D."/>
            <person name="Gu W."/>
            <person name="Yang Z."/>
            <person name="Xuan Z."/>
            <person name="Ryder O.A."/>
            <person name="Leung F.C."/>
            <person name="Zhou Y."/>
            <person name="Cao J."/>
            <person name="Sun X."/>
            <person name="Fu Y."/>
            <person name="Fang X."/>
            <person name="Guo X."/>
            <person name="Wang B."/>
            <person name="Hou R."/>
            <person name="Shen F."/>
            <person name="Mu B."/>
            <person name="Ni P."/>
            <person name="Lin R."/>
            <person name="Qian W."/>
            <person name="Wang G."/>
            <person name="Yu C."/>
            <person name="Nie W."/>
            <person name="Wang J."/>
            <person name="Wu Z."/>
            <person name="Liang H."/>
            <person name="Min J."/>
            <person name="Wu Q."/>
            <person name="Cheng S."/>
            <person name="Ruan J."/>
            <person name="Wang M."/>
            <person name="Shi Z."/>
            <person name="Wen M."/>
            <person name="Liu B."/>
            <person name="Ren X."/>
            <person name="Zheng H."/>
            <person name="Dong D."/>
            <person name="Cook K."/>
            <person name="Shan G."/>
            <person name="Zhang H."/>
            <person name="Kosiol C."/>
            <person name="Xie X."/>
            <person name="Lu Z."/>
            <person name="Zheng H."/>
            <person name="Li Y."/>
            <person name="Steiner C.C."/>
            <person name="Lam T.T."/>
            <person name="Lin S."/>
            <person name="Zhang Q."/>
            <person name="Li G."/>
            <person name="Tian J."/>
            <person name="Gong T."/>
            <person name="Liu H."/>
            <person name="Zhang D."/>
            <person name="Fang L."/>
            <person name="Ye C."/>
            <person name="Zhang J."/>
            <person name="Hu W."/>
            <person name="Xu A."/>
            <person name="Ren Y."/>
            <person name="Zhang G."/>
            <person name="Bruford M.W."/>
            <person name="Li Q."/>
            <person name="Ma L."/>
            <person name="Guo Y."/>
            <person name="An N."/>
            <person name="Hu Y."/>
            <person name="Zheng Y."/>
            <person name="Shi Y."/>
            <person name="Li Z."/>
            <person name="Liu Q."/>
            <person name="Chen Y."/>
            <person name="Zhao J."/>
            <person name="Qu N."/>
            <person name="Zhao S."/>
            <person name="Tian F."/>
            <person name="Wang X."/>
            <person name="Wang H."/>
            <person name="Xu L."/>
            <person name="Liu X."/>
            <person name="Vinar T."/>
            <person name="Wang Y."/>
            <person name="Lam T.W."/>
            <person name="Yiu S.M."/>
            <person name="Liu S."/>
            <person name="Zhang H."/>
            <person name="Li D."/>
            <person name="Huang Y."/>
            <person name="Wang X."/>
            <person name="Yang G."/>
            <person name="Jiang Z."/>
            <person name="Wang J."/>
            <person name="Qin N."/>
            <person name="Li L."/>
            <person name="Li J."/>
            <person name="Bolund L."/>
            <person name="Kristiansen K."/>
            <person name="Wong G.K."/>
            <person name="Olson M."/>
            <person name="Zhang X."/>
            <person name="Li S."/>
            <person name="Yang H."/>
            <person name="Wang J."/>
            <person name="Wang J."/>
        </authorList>
    </citation>
    <scope>NUCLEOTIDE SEQUENCE [LARGE SCALE GENOMIC DNA]</scope>
</reference>
<gene>
    <name evidence="16" type="ORF">PANDA_009200</name>
</gene>
<dbReference type="GO" id="GO:0005802">
    <property type="term" value="C:trans-Golgi network"/>
    <property type="evidence" value="ECO:0007669"/>
    <property type="project" value="UniProtKB-ARBA"/>
</dbReference>
<evidence type="ECO:0000256" key="8">
    <source>
        <dbReference type="ARBA" id="ARBA00053594"/>
    </source>
</evidence>
<keyword evidence="7" id="KW-0472">Membrane</keyword>
<dbReference type="InterPro" id="IPR011989">
    <property type="entry name" value="ARM-like"/>
</dbReference>
<evidence type="ECO:0000256" key="1">
    <source>
        <dbReference type="ARBA" id="ARBA00004150"/>
    </source>
</evidence>
<evidence type="ECO:0000313" key="16">
    <source>
        <dbReference type="EMBL" id="EFB17112.1"/>
    </source>
</evidence>
<dbReference type="GO" id="GO:0006886">
    <property type="term" value="P:intracellular protein transport"/>
    <property type="evidence" value="ECO:0007669"/>
    <property type="project" value="InterPro"/>
</dbReference>
<comment type="subcellular location">
    <subcellularLocation>
        <location evidence="1">Golgi apparatus</location>
        <location evidence="1">trans-Golgi network membrane</location>
        <topology evidence="1">Peripheral membrane protein</topology>
    </subcellularLocation>
</comment>
<evidence type="ECO:0000256" key="10">
    <source>
        <dbReference type="ARBA" id="ARBA00071663"/>
    </source>
</evidence>
<keyword evidence="3" id="KW-0813">Transport</keyword>
<dbReference type="InterPro" id="IPR050840">
    <property type="entry name" value="Adaptor_Complx_Large_Subunit"/>
</dbReference>
<evidence type="ECO:0000256" key="6">
    <source>
        <dbReference type="ARBA" id="ARBA00023034"/>
    </source>
</evidence>
<evidence type="ECO:0000256" key="4">
    <source>
        <dbReference type="ARBA" id="ARBA00022553"/>
    </source>
</evidence>
<keyword evidence="6" id="KW-0333">Golgi apparatus</keyword>
<keyword evidence="5" id="KW-0653">Protein transport</keyword>
<feature type="domain" description="AP-4 complex subunit epsilon-1 C-terminal" evidence="15">
    <location>
        <begin position="1046"/>
        <end position="1149"/>
    </location>
</feature>
<comment type="similarity">
    <text evidence="2">Belongs to the adaptor complexes large subunit family.</text>
</comment>
<dbReference type="PANTHER" id="PTHR22780">
    <property type="entry name" value="ADAPTIN, ALPHA/GAMMA/EPSILON"/>
    <property type="match status" value="1"/>
</dbReference>
<accession>D2HEH4</accession>
<evidence type="ECO:0000256" key="11">
    <source>
        <dbReference type="ARBA" id="ARBA00075937"/>
    </source>
</evidence>
<dbReference type="InterPro" id="IPR017109">
    <property type="entry name" value="AP4_complex_esu"/>
</dbReference>
<name>D2HEH4_AILME</name>
<dbReference type="Gene3D" id="1.25.10.10">
    <property type="entry name" value="Leucine-rich Repeat Variant"/>
    <property type="match status" value="1"/>
</dbReference>
<dbReference type="SMART" id="SM01356">
    <property type="entry name" value="AP4E_app_platf"/>
    <property type="match status" value="1"/>
</dbReference>
<comment type="function">
    <text evidence="8">Component of the adaptor protein complex 4 (AP-4). Adaptor protein complexes are vesicle coat components involved both in vesicle formation and cargo selection. They control the vesicular transport of proteins in different trafficking pathways. AP-4 forms a non clathrin-associated coat on vesicles departing the trans-Golgi network (TGN) and may be involved in the targeting of proteins from the trans-Golgi network (TGN) to the endosomal-lysosomal system. It is also involved in protein sorting to the basolateral membrane in epithelial cells and the proper asymmetric localization of somatodendritic proteins in neurons. AP-4 is involved in the recognition and binding of tyrosine-based sorting signals found in the cytoplasmic part of cargos, but may also recognize other types of sorting signal.</text>
</comment>
<dbReference type="PIRSF" id="PIRSF037097">
    <property type="entry name" value="AP4_complex_epsilon"/>
    <property type="match status" value="1"/>
</dbReference>
<dbReference type="InParanoid" id="D2HEH4"/>
<dbReference type="FunFam" id="1.25.10.10:FF:000227">
    <property type="entry name" value="AP-4 complex subunit epsilon"/>
    <property type="match status" value="1"/>
</dbReference>
<evidence type="ECO:0000256" key="3">
    <source>
        <dbReference type="ARBA" id="ARBA00022448"/>
    </source>
</evidence>
<organism evidence="16">
    <name type="scientific">Ailuropoda melanoleuca</name>
    <name type="common">Giant panda</name>
    <dbReference type="NCBI Taxonomy" id="9646"/>
    <lineage>
        <taxon>Eukaryota</taxon>
        <taxon>Metazoa</taxon>
        <taxon>Chordata</taxon>
        <taxon>Craniata</taxon>
        <taxon>Vertebrata</taxon>
        <taxon>Euteleostomi</taxon>
        <taxon>Mammalia</taxon>
        <taxon>Eutheria</taxon>
        <taxon>Laurasiatheria</taxon>
        <taxon>Carnivora</taxon>
        <taxon>Caniformia</taxon>
        <taxon>Ursidae</taxon>
        <taxon>Ailuropoda</taxon>
    </lineage>
</organism>
<dbReference type="SUPFAM" id="SSF48371">
    <property type="entry name" value="ARM repeat"/>
    <property type="match status" value="1"/>
</dbReference>
<comment type="subunit">
    <text evidence="9">Adaptor protein complex 4 (AP-4) is a heterotetramer composed of two large adaptins (epsilon-type subunit AP4E1 and beta-type subunit AP4B1), a medium adaptin (mu-type subunit AP4M1) and a small adaptin (sigma-type AP4S1). Interacts with TEPSIN. Interacts with GRIA2; probably indirect it mediates the somatodendritic localization of GRIA2 in neurons.</text>
</comment>
<dbReference type="Pfam" id="PF01602">
    <property type="entry name" value="Adaptin_N"/>
    <property type="match status" value="1"/>
</dbReference>
<evidence type="ECO:0000256" key="7">
    <source>
        <dbReference type="ARBA" id="ARBA00023136"/>
    </source>
</evidence>
<evidence type="ECO:0000256" key="2">
    <source>
        <dbReference type="ARBA" id="ARBA00006613"/>
    </source>
</evidence>
<dbReference type="EMBL" id="GL192754">
    <property type="protein sequence ID" value="EFB17112.1"/>
    <property type="molecule type" value="Genomic_DNA"/>
</dbReference>
<evidence type="ECO:0000256" key="14">
    <source>
        <dbReference type="ARBA" id="ARBA00082833"/>
    </source>
</evidence>
<protein>
    <recommendedName>
        <fullName evidence="10">AP-4 complex subunit epsilon-1</fullName>
    </recommendedName>
    <alternativeName>
        <fullName evidence="11">AP-4 adaptor complex subunit epsilon</fullName>
    </alternativeName>
    <alternativeName>
        <fullName evidence="13">Adaptor-related protein complex 4 subunit epsilon-1</fullName>
    </alternativeName>
    <alternativeName>
        <fullName evidence="12">Epsilon subunit of AP-4</fullName>
    </alternativeName>
    <alternativeName>
        <fullName evidence="14">Epsilon-adaptin</fullName>
    </alternativeName>
</protein>
<dbReference type="Pfam" id="PF14807">
    <property type="entry name" value="AP4E_app_platf"/>
    <property type="match status" value="1"/>
</dbReference>
<evidence type="ECO:0000259" key="15">
    <source>
        <dbReference type="SMART" id="SM01356"/>
    </source>
</evidence>
<proteinExistence type="inferred from homology"/>
<evidence type="ECO:0000256" key="5">
    <source>
        <dbReference type="ARBA" id="ARBA00022927"/>
    </source>
</evidence>
<dbReference type="InterPro" id="IPR002553">
    <property type="entry name" value="Clathrin/coatomer_adapt-like_N"/>
</dbReference>